<accession>A0A9P6MP68</accession>
<evidence type="ECO:0000256" key="1">
    <source>
        <dbReference type="ARBA" id="ARBA00004567"/>
    </source>
</evidence>
<evidence type="ECO:0000256" key="7">
    <source>
        <dbReference type="ARBA" id="ARBA00023242"/>
    </source>
</evidence>
<comment type="caution">
    <text evidence="10">The sequence shown here is derived from an EMBL/GenBank/DDBJ whole genome shotgun (WGS) entry which is preliminary data.</text>
</comment>
<feature type="region of interest" description="Disordered" evidence="8">
    <location>
        <begin position="1"/>
        <end position="137"/>
    </location>
</feature>
<feature type="compositionally biased region" description="Polar residues" evidence="8">
    <location>
        <begin position="64"/>
        <end position="78"/>
    </location>
</feature>
<evidence type="ECO:0000256" key="4">
    <source>
        <dbReference type="ARBA" id="ARBA00022927"/>
    </source>
</evidence>
<keyword evidence="4" id="KW-0653">Protein transport</keyword>
<feature type="region of interest" description="Disordered" evidence="8">
    <location>
        <begin position="210"/>
        <end position="235"/>
    </location>
</feature>
<keyword evidence="11" id="KW-1185">Reference proteome</keyword>
<dbReference type="CDD" id="cd13170">
    <property type="entry name" value="RanBD_NUP50"/>
    <property type="match status" value="1"/>
</dbReference>
<feature type="domain" description="RanBD1" evidence="9">
    <location>
        <begin position="506"/>
        <end position="628"/>
    </location>
</feature>
<feature type="compositionally biased region" description="Basic residues" evidence="8">
    <location>
        <begin position="41"/>
        <end position="50"/>
    </location>
</feature>
<dbReference type="Pfam" id="PF00638">
    <property type="entry name" value="Ran_BP1"/>
    <property type="match status" value="1"/>
</dbReference>
<evidence type="ECO:0000256" key="6">
    <source>
        <dbReference type="ARBA" id="ARBA00023132"/>
    </source>
</evidence>
<feature type="compositionally biased region" description="Low complexity" evidence="8">
    <location>
        <begin position="425"/>
        <end position="450"/>
    </location>
</feature>
<feature type="compositionally biased region" description="Polar residues" evidence="8">
    <location>
        <begin position="352"/>
        <end position="370"/>
    </location>
</feature>
<keyword evidence="5" id="KW-0811">Translocation</keyword>
<proteinExistence type="predicted"/>
<dbReference type="EMBL" id="JAAAID010001995">
    <property type="protein sequence ID" value="KAG0008222.1"/>
    <property type="molecule type" value="Genomic_DNA"/>
</dbReference>
<evidence type="ECO:0000313" key="11">
    <source>
        <dbReference type="Proteomes" id="UP000703661"/>
    </source>
</evidence>
<feature type="region of interest" description="Disordered" evidence="8">
    <location>
        <begin position="405"/>
        <end position="450"/>
    </location>
</feature>
<organism evidence="10 11">
    <name type="scientific">Entomortierella chlamydospora</name>
    <dbReference type="NCBI Taxonomy" id="101097"/>
    <lineage>
        <taxon>Eukaryota</taxon>
        <taxon>Fungi</taxon>
        <taxon>Fungi incertae sedis</taxon>
        <taxon>Mucoromycota</taxon>
        <taxon>Mortierellomycotina</taxon>
        <taxon>Mortierellomycetes</taxon>
        <taxon>Mortierellales</taxon>
        <taxon>Mortierellaceae</taxon>
        <taxon>Entomortierella</taxon>
    </lineage>
</organism>
<feature type="compositionally biased region" description="Basic and acidic residues" evidence="8">
    <location>
        <begin position="1"/>
        <end position="15"/>
    </location>
</feature>
<keyword evidence="7" id="KW-0539">Nucleus</keyword>
<reference evidence="10" key="1">
    <citation type="journal article" date="2020" name="Fungal Divers.">
        <title>Resolving the Mortierellaceae phylogeny through synthesis of multi-gene phylogenetics and phylogenomics.</title>
        <authorList>
            <person name="Vandepol N."/>
            <person name="Liber J."/>
            <person name="Desiro A."/>
            <person name="Na H."/>
            <person name="Kennedy M."/>
            <person name="Barry K."/>
            <person name="Grigoriev I.V."/>
            <person name="Miller A.N."/>
            <person name="O'Donnell K."/>
            <person name="Stajich J.E."/>
            <person name="Bonito G."/>
        </authorList>
    </citation>
    <scope>NUCLEOTIDE SEQUENCE</scope>
    <source>
        <strain evidence="10">NRRL 2769</strain>
    </source>
</reference>
<evidence type="ECO:0000256" key="3">
    <source>
        <dbReference type="ARBA" id="ARBA00022816"/>
    </source>
</evidence>
<feature type="compositionally biased region" description="Polar residues" evidence="8">
    <location>
        <begin position="310"/>
        <end position="319"/>
    </location>
</feature>
<evidence type="ECO:0000313" key="10">
    <source>
        <dbReference type="EMBL" id="KAG0008222.1"/>
    </source>
</evidence>
<dbReference type="SMART" id="SM00160">
    <property type="entry name" value="RanBD"/>
    <property type="match status" value="1"/>
</dbReference>
<gene>
    <name evidence="10" type="ORF">BGZ80_003684</name>
</gene>
<sequence>MSKRGTENQITKDDYERGDDDESSSIMGTFRKASNDELAKRPIRTLRRLGAKTLSDQSDDGSKKTSAFASMGPLSTTPFPQPSLDPAARPNPFANISFGVPPATSTTTSTTTTTTAATNAFSSTPAPSTTTATTTTTATFTPTATFASTTEPPKAQPSSVFGGVFGQPSAKIESGSSTSSFSSGFGNGFGNTSSAPAFSNNAFTFNVGSNAKPLTMPDADSSKNPSTRDRESYRRALRGVNNSFLKKIQKEMEHNPTVNLAQIFQQYIDHRVKVRKAFRGIEEPRAIVLSDTKECDSNGGSPGGPRPSSKFTRTSSGSLDSPKMSFGLPVDITSGANKKPFGGFGFGGATTNSDGSTSGPGATTSLTAPTLTVAGGTPSGPAVSPSGFPSIGGTASMFGFGSSSMKGAVDPPKNPTSSAWNLGAPTSNTLSSSSTFPTTPSTTSSASGLFSSSTSANAVAIPKPFSFNPPPAPSGGPPKPFAFQVPPPVATTSSDATAGQEDSEKMPDDTQSQLVDNREGEEDEKTVFEIRAKLFSIINNEYKDLGVGQFRVNENSETKKRRMIMRTSGTGLITLNSWVIQGMPAKREKNNLTLFAIEEGKPRKFMLRVKEEQSAEELLQALDAGQNS</sequence>
<feature type="compositionally biased region" description="Low complexity" evidence="8">
    <location>
        <begin position="101"/>
        <end position="137"/>
    </location>
</feature>
<feature type="compositionally biased region" description="Pro residues" evidence="8">
    <location>
        <begin position="467"/>
        <end position="489"/>
    </location>
</feature>
<dbReference type="AlphaFoldDB" id="A0A9P6MP68"/>
<feature type="region of interest" description="Disordered" evidence="8">
    <location>
        <begin position="467"/>
        <end position="523"/>
    </location>
</feature>
<evidence type="ECO:0000259" key="9">
    <source>
        <dbReference type="PROSITE" id="PS50196"/>
    </source>
</evidence>
<dbReference type="PROSITE" id="PS50196">
    <property type="entry name" value="RANBD1"/>
    <property type="match status" value="1"/>
</dbReference>
<keyword evidence="6" id="KW-0906">Nuclear pore complex</keyword>
<dbReference type="PANTHER" id="PTHR38697:SF1">
    <property type="entry name" value="NUCLEAR PORE COMPLEX PROTEIN SIMILAR TO S. CEREVISIAE NUP2 (EUROFUNG)"/>
    <property type="match status" value="1"/>
</dbReference>
<evidence type="ECO:0000256" key="2">
    <source>
        <dbReference type="ARBA" id="ARBA00022448"/>
    </source>
</evidence>
<dbReference type="Proteomes" id="UP000703661">
    <property type="component" value="Unassembled WGS sequence"/>
</dbReference>
<feature type="region of interest" description="Disordered" evidence="8">
    <location>
        <begin position="352"/>
        <end position="388"/>
    </location>
</feature>
<dbReference type="GO" id="GO:0005643">
    <property type="term" value="C:nuclear pore"/>
    <property type="evidence" value="ECO:0007669"/>
    <property type="project" value="UniProtKB-SubCell"/>
</dbReference>
<name>A0A9P6MP68_9FUNG</name>
<evidence type="ECO:0000256" key="5">
    <source>
        <dbReference type="ARBA" id="ARBA00023010"/>
    </source>
</evidence>
<dbReference type="Gene3D" id="2.30.29.30">
    <property type="entry name" value="Pleckstrin-homology domain (PH domain)/Phosphotyrosine-binding domain (PTB)"/>
    <property type="match status" value="1"/>
</dbReference>
<dbReference type="GO" id="GO:0051028">
    <property type="term" value="P:mRNA transport"/>
    <property type="evidence" value="ECO:0007669"/>
    <property type="project" value="UniProtKB-KW"/>
</dbReference>
<dbReference type="SUPFAM" id="SSF50729">
    <property type="entry name" value="PH domain-like"/>
    <property type="match status" value="1"/>
</dbReference>
<protein>
    <recommendedName>
        <fullName evidence="9">RanBD1 domain-containing protein</fullName>
    </recommendedName>
</protein>
<keyword evidence="3" id="KW-0509">mRNA transport</keyword>
<feature type="region of interest" description="Disordered" evidence="8">
    <location>
        <begin position="292"/>
        <end position="324"/>
    </location>
</feature>
<dbReference type="GO" id="GO:0015031">
    <property type="term" value="P:protein transport"/>
    <property type="evidence" value="ECO:0007669"/>
    <property type="project" value="UniProtKB-KW"/>
</dbReference>
<dbReference type="InterPro" id="IPR053074">
    <property type="entry name" value="NPC_Nucleoporin"/>
</dbReference>
<keyword evidence="2" id="KW-0813">Transport</keyword>
<comment type="subcellular location">
    <subcellularLocation>
        <location evidence="1">Nucleus</location>
        <location evidence="1">Nuclear pore complex</location>
    </subcellularLocation>
</comment>
<dbReference type="InterPro" id="IPR000156">
    <property type="entry name" value="Ran_bind_dom"/>
</dbReference>
<dbReference type="InterPro" id="IPR015007">
    <property type="entry name" value="NUP2/50/61"/>
</dbReference>
<dbReference type="Pfam" id="PF08911">
    <property type="entry name" value="NUP50"/>
    <property type="match status" value="1"/>
</dbReference>
<dbReference type="OrthoDB" id="185618at2759"/>
<dbReference type="PANTHER" id="PTHR38697">
    <property type="entry name" value="NUCLEAR PORE COMPLEX PROTEIN SIMILAR TO S. CEREVISIAE NUP2 (EUROFUNG)"/>
    <property type="match status" value="1"/>
</dbReference>
<dbReference type="InterPro" id="IPR011993">
    <property type="entry name" value="PH-like_dom_sf"/>
</dbReference>
<evidence type="ECO:0000256" key="8">
    <source>
        <dbReference type="SAM" id="MobiDB-lite"/>
    </source>
</evidence>